<keyword evidence="1" id="KW-0732">Signal</keyword>
<sequence>MQRGVVLLGVVAFLALWPQAAAEVYDLGDPNVWSVVDHTQRLMHTCAQANSYSQNKWSKYNVAAFKEKSLFHSMYSDLVPCMDYFLQTRH</sequence>
<dbReference type="EMBL" id="KU563901">
    <property type="protein sequence ID" value="AMP44649.1"/>
    <property type="molecule type" value="mRNA"/>
</dbReference>
<dbReference type="AlphaFoldDB" id="A0A142C1E8"/>
<accession>A0A142C1E8</accession>
<reference evidence="2" key="1">
    <citation type="submission" date="2015-12" db="EMBL/GenBank/DDBJ databases">
        <title>High throughput identification of novel conotoxins from the Chinese tubular cone snail Conus betulinus by multitranscriptome sequencing.</title>
        <authorList>
            <person name="Ruan Z."/>
            <person name="Peng C."/>
            <person name="Shi Q."/>
            <person name="Yao G."/>
            <person name="Gao B.-M."/>
        </authorList>
    </citation>
    <scope>NUCLEOTIDE SEQUENCE</scope>
</reference>
<feature type="chain" id="PRO_5007493174" evidence="1">
    <location>
        <begin position="23"/>
        <end position="90"/>
    </location>
</feature>
<evidence type="ECO:0000256" key="1">
    <source>
        <dbReference type="SAM" id="SignalP"/>
    </source>
</evidence>
<feature type="signal peptide" evidence="1">
    <location>
        <begin position="1"/>
        <end position="22"/>
    </location>
</feature>
<protein>
    <submittedName>
        <fullName evidence="2">Conotoxin</fullName>
    </submittedName>
</protein>
<proteinExistence type="evidence at transcript level"/>
<evidence type="ECO:0000313" key="2">
    <source>
        <dbReference type="EMBL" id="AMP44649.1"/>
    </source>
</evidence>
<organism evidence="2">
    <name type="scientific">Conus betulinus</name>
    <name type="common">Beech cone</name>
    <dbReference type="NCBI Taxonomy" id="89764"/>
    <lineage>
        <taxon>Eukaryota</taxon>
        <taxon>Metazoa</taxon>
        <taxon>Spiralia</taxon>
        <taxon>Lophotrochozoa</taxon>
        <taxon>Mollusca</taxon>
        <taxon>Gastropoda</taxon>
        <taxon>Caenogastropoda</taxon>
        <taxon>Neogastropoda</taxon>
        <taxon>Conoidea</taxon>
        <taxon>Conidae</taxon>
        <taxon>Conus</taxon>
        <taxon>Dendroconus</taxon>
    </lineage>
</organism>
<name>A0A142C1E8_CONBE</name>